<dbReference type="GO" id="GO:0005886">
    <property type="term" value="C:plasma membrane"/>
    <property type="evidence" value="ECO:0007669"/>
    <property type="project" value="TreeGrafter"/>
</dbReference>
<keyword evidence="3" id="KW-0479">Metal-binding</keyword>
<feature type="domain" description="4'-phosphopantetheinyl transferase" evidence="4">
    <location>
        <begin position="100"/>
        <end position="189"/>
    </location>
</feature>
<keyword evidence="3" id="KW-0460">Magnesium</keyword>
<dbReference type="Proteomes" id="UP001240236">
    <property type="component" value="Unassembled WGS sequence"/>
</dbReference>
<evidence type="ECO:0000256" key="2">
    <source>
        <dbReference type="PIRSR" id="PIRSR603542-1"/>
    </source>
</evidence>
<dbReference type="GO" id="GO:0000287">
    <property type="term" value="F:magnesium ion binding"/>
    <property type="evidence" value="ECO:0007669"/>
    <property type="project" value="InterPro"/>
</dbReference>
<dbReference type="InterPro" id="IPR037143">
    <property type="entry name" value="4-PPantetheinyl_Trfase_dom_sf"/>
</dbReference>
<feature type="binding site" evidence="2">
    <location>
        <position position="146"/>
    </location>
    <ligand>
        <name>CoA</name>
        <dbReference type="ChEBI" id="CHEBI:57287"/>
    </ligand>
</feature>
<feature type="binding site" evidence="2">
    <location>
        <position position="104"/>
    </location>
    <ligand>
        <name>CoA</name>
        <dbReference type="ChEBI" id="CHEBI:57287"/>
    </ligand>
</feature>
<feature type="binding site" evidence="3">
    <location>
        <position position="104"/>
    </location>
    <ligand>
        <name>Mg(2+)</name>
        <dbReference type="ChEBI" id="CHEBI:18420"/>
    </ligand>
</feature>
<comment type="caution">
    <text evidence="6">The sequence shown here is derived from an EMBL/GenBank/DDBJ whole genome shotgun (WGS) entry which is preliminary data.</text>
</comment>
<dbReference type="Gene3D" id="3.90.470.20">
    <property type="entry name" value="4'-phosphopantetheinyl transferase domain"/>
    <property type="match status" value="1"/>
</dbReference>
<evidence type="ECO:0000259" key="5">
    <source>
        <dbReference type="Pfam" id="PF17837"/>
    </source>
</evidence>
<feature type="binding site" evidence="2">
    <location>
        <position position="46"/>
    </location>
    <ligand>
        <name>CoA</name>
        <dbReference type="ChEBI" id="CHEBI:57287"/>
    </ligand>
</feature>
<sequence length="207" mass="22540">MIEQLLPPGVAWAESFRDEHCTLFPEEEATIARAVDKRRNEFTTARWCARRALATLGLPPSPIVPGDRGAPSWPPGVTGAITHCPGYRAAAVAHTPAVASIGIDAEPHAPLPDGVLDLVTLPTEREWIAHAPHGVHWDRLLFSAKESVYKAWFPVARRWLGFEEAHVTASPDGTFHAEILIDGPVKHFSGRWTTAEGLILTAIINTG</sequence>
<feature type="binding site" evidence="2">
    <location>
        <position position="150"/>
    </location>
    <ligand>
        <name>CoA</name>
        <dbReference type="ChEBI" id="CHEBI:57287"/>
    </ligand>
</feature>
<name>A0AAE3VWF7_9ACTN</name>
<dbReference type="InterPro" id="IPR003542">
    <property type="entry name" value="Enbac_synth_compD-like"/>
</dbReference>
<dbReference type="InterPro" id="IPR008278">
    <property type="entry name" value="4-PPantetheinyl_Trfase_dom"/>
</dbReference>
<feature type="binding site" evidence="2">
    <location>
        <position position="160"/>
    </location>
    <ligand>
        <name>CoA</name>
        <dbReference type="ChEBI" id="CHEBI:57287"/>
    </ligand>
</feature>
<dbReference type="GO" id="GO:0009366">
    <property type="term" value="C:enterobactin synthetase complex"/>
    <property type="evidence" value="ECO:0007669"/>
    <property type="project" value="InterPro"/>
</dbReference>
<dbReference type="RefSeq" id="WP_307235998.1">
    <property type="nucleotide sequence ID" value="NZ_JAUSUZ010000001.1"/>
</dbReference>
<feature type="binding site" evidence="3">
    <location>
        <position position="106"/>
    </location>
    <ligand>
        <name>Mg(2+)</name>
        <dbReference type="ChEBI" id="CHEBI:18420"/>
    </ligand>
</feature>
<dbReference type="InterPro" id="IPR041354">
    <property type="entry name" value="4PPT_N"/>
</dbReference>
<feature type="domain" description="4'-phosphopantetheinyl transferase N-terminal" evidence="5">
    <location>
        <begin position="26"/>
        <end position="93"/>
    </location>
</feature>
<dbReference type="GO" id="GO:0008897">
    <property type="term" value="F:holo-[acyl-carrier-protein] synthase activity"/>
    <property type="evidence" value="ECO:0007669"/>
    <property type="project" value="InterPro"/>
</dbReference>
<keyword evidence="7" id="KW-1185">Reference proteome</keyword>
<proteinExistence type="predicted"/>
<dbReference type="GO" id="GO:0009239">
    <property type="term" value="P:enterobactin biosynthetic process"/>
    <property type="evidence" value="ECO:0007669"/>
    <property type="project" value="InterPro"/>
</dbReference>
<comment type="cofactor">
    <cofactor evidence="3">
        <name>Mg(2+)</name>
        <dbReference type="ChEBI" id="CHEBI:18420"/>
    </cofactor>
</comment>
<dbReference type="PANTHER" id="PTHR38096">
    <property type="entry name" value="ENTEROBACTIN SYNTHASE COMPONENT D"/>
    <property type="match status" value="1"/>
</dbReference>
<reference evidence="6 7" key="1">
    <citation type="submission" date="2023-07" db="EMBL/GenBank/DDBJ databases">
        <title>Sequencing the genomes of 1000 actinobacteria strains.</title>
        <authorList>
            <person name="Klenk H.-P."/>
        </authorList>
    </citation>
    <scope>NUCLEOTIDE SEQUENCE [LARGE SCALE GENOMIC DNA]</scope>
    <source>
        <strain evidence="6 7">DSM 44709</strain>
    </source>
</reference>
<dbReference type="AlphaFoldDB" id="A0AAE3VWF7"/>
<dbReference type="PRINTS" id="PR01399">
    <property type="entry name" value="ENTSNTHTASED"/>
</dbReference>
<evidence type="ECO:0000256" key="3">
    <source>
        <dbReference type="PIRSR" id="PIRSR603542-2"/>
    </source>
</evidence>
<accession>A0AAE3VWF7</accession>
<gene>
    <name evidence="6" type="ORF">J2S42_001191</name>
</gene>
<keyword evidence="1 6" id="KW-0808">Transferase</keyword>
<dbReference type="Pfam" id="PF17837">
    <property type="entry name" value="4PPT_N"/>
    <property type="match status" value="1"/>
</dbReference>
<dbReference type="SUPFAM" id="SSF56214">
    <property type="entry name" value="4'-phosphopantetheinyl transferase"/>
    <property type="match status" value="1"/>
</dbReference>
<feature type="binding site" evidence="3">
    <location>
        <position position="105"/>
    </location>
    <ligand>
        <name>Mg(2+)</name>
        <dbReference type="ChEBI" id="CHEBI:18420"/>
    </ligand>
</feature>
<organism evidence="6 7">
    <name type="scientific">Catenuloplanes indicus</name>
    <dbReference type="NCBI Taxonomy" id="137267"/>
    <lineage>
        <taxon>Bacteria</taxon>
        <taxon>Bacillati</taxon>
        <taxon>Actinomycetota</taxon>
        <taxon>Actinomycetes</taxon>
        <taxon>Micromonosporales</taxon>
        <taxon>Micromonosporaceae</taxon>
        <taxon>Catenuloplanes</taxon>
    </lineage>
</organism>
<evidence type="ECO:0000256" key="1">
    <source>
        <dbReference type="ARBA" id="ARBA00022679"/>
    </source>
</evidence>
<evidence type="ECO:0000313" key="6">
    <source>
        <dbReference type="EMBL" id="MDQ0364522.1"/>
    </source>
</evidence>
<dbReference type="PANTHER" id="PTHR38096:SF1">
    <property type="entry name" value="ENTEROBACTIN SYNTHASE COMPONENT D"/>
    <property type="match status" value="1"/>
</dbReference>
<evidence type="ECO:0000313" key="7">
    <source>
        <dbReference type="Proteomes" id="UP001240236"/>
    </source>
</evidence>
<protein>
    <submittedName>
        <fullName evidence="6">4'-phosphopantetheinyl transferase EntD</fullName>
    </submittedName>
</protein>
<dbReference type="EMBL" id="JAUSUZ010000001">
    <property type="protein sequence ID" value="MDQ0364522.1"/>
    <property type="molecule type" value="Genomic_DNA"/>
</dbReference>
<evidence type="ECO:0000259" key="4">
    <source>
        <dbReference type="Pfam" id="PF01648"/>
    </source>
</evidence>
<dbReference type="Pfam" id="PF01648">
    <property type="entry name" value="ACPS"/>
    <property type="match status" value="1"/>
</dbReference>
<feature type="binding site" evidence="2">
    <location>
        <begin position="82"/>
        <end position="83"/>
    </location>
    <ligand>
        <name>CoA</name>
        <dbReference type="ChEBI" id="CHEBI:57287"/>
    </ligand>
</feature>
<feature type="binding site" evidence="2">
    <location>
        <position position="38"/>
    </location>
    <ligand>
        <name>CoA</name>
        <dbReference type="ChEBI" id="CHEBI:57287"/>
    </ligand>
</feature>